<keyword evidence="3" id="KW-1185">Reference proteome</keyword>
<accession>A0A2A9NC71</accession>
<evidence type="ECO:0000313" key="3">
    <source>
        <dbReference type="Proteomes" id="UP000242287"/>
    </source>
</evidence>
<dbReference type="AlphaFoldDB" id="A0A2A9NC71"/>
<protein>
    <recommendedName>
        <fullName evidence="1">PWWP domain-containing protein</fullName>
    </recommendedName>
</protein>
<dbReference type="EMBL" id="KZ302072">
    <property type="protein sequence ID" value="PFH48219.1"/>
    <property type="molecule type" value="Genomic_DNA"/>
</dbReference>
<organism evidence="2 3">
    <name type="scientific">Amanita thiersii Skay4041</name>
    <dbReference type="NCBI Taxonomy" id="703135"/>
    <lineage>
        <taxon>Eukaryota</taxon>
        <taxon>Fungi</taxon>
        <taxon>Dikarya</taxon>
        <taxon>Basidiomycota</taxon>
        <taxon>Agaricomycotina</taxon>
        <taxon>Agaricomycetes</taxon>
        <taxon>Agaricomycetidae</taxon>
        <taxon>Agaricales</taxon>
        <taxon>Pluteineae</taxon>
        <taxon>Amanitaceae</taxon>
        <taxon>Amanita</taxon>
    </lineage>
</organism>
<gene>
    <name evidence="2" type="ORF">AMATHDRAFT_66051</name>
</gene>
<name>A0A2A9NC71_9AGAR</name>
<dbReference type="Gene3D" id="2.30.30.140">
    <property type="match status" value="1"/>
</dbReference>
<feature type="domain" description="PWWP" evidence="1">
    <location>
        <begin position="65"/>
        <end position="118"/>
    </location>
</feature>
<dbReference type="Proteomes" id="UP000242287">
    <property type="component" value="Unassembled WGS sequence"/>
</dbReference>
<dbReference type="SUPFAM" id="SSF63748">
    <property type="entry name" value="Tudor/PWWP/MBT"/>
    <property type="match status" value="1"/>
</dbReference>
<dbReference type="InterPro" id="IPR000313">
    <property type="entry name" value="PWWP_dom"/>
</dbReference>
<evidence type="ECO:0000313" key="2">
    <source>
        <dbReference type="EMBL" id="PFH48219.1"/>
    </source>
</evidence>
<dbReference type="OrthoDB" id="3205170at2759"/>
<dbReference type="PROSITE" id="PS50812">
    <property type="entry name" value="PWWP"/>
    <property type="match status" value="1"/>
</dbReference>
<reference evidence="2 3" key="1">
    <citation type="submission" date="2014-02" db="EMBL/GenBank/DDBJ databases">
        <title>Transposable element dynamics among asymbiotic and ectomycorrhizal Amanita fungi.</title>
        <authorList>
            <consortium name="DOE Joint Genome Institute"/>
            <person name="Hess J."/>
            <person name="Skrede I."/>
            <person name="Wolfe B."/>
            <person name="LaButti K."/>
            <person name="Ohm R.A."/>
            <person name="Grigoriev I.V."/>
            <person name="Pringle A."/>
        </authorList>
    </citation>
    <scope>NUCLEOTIDE SEQUENCE [LARGE SCALE GENOMIC DNA]</scope>
    <source>
        <strain evidence="2 3">SKay4041</strain>
    </source>
</reference>
<evidence type="ECO:0000259" key="1">
    <source>
        <dbReference type="PROSITE" id="PS50812"/>
    </source>
</evidence>
<proteinExistence type="predicted"/>
<sequence length="138" mass="15670">MPSSKTRTYHTLASYSDRSAASLKLRPVSTEELQLYSWSDAESDDGYIESDLLDLNETRPYKFQSGDSVWVRTTGGDWYPGKVSGLIRRKGRTREGEGIFYPVTFFHGKVRKYFAPLNGDIKPDTEHVRSLLKAGGWL</sequence>